<evidence type="ECO:0000256" key="3">
    <source>
        <dbReference type="ARBA" id="ARBA00012438"/>
    </source>
</evidence>
<reference evidence="15" key="1">
    <citation type="submission" date="2020-09" db="EMBL/GenBank/DDBJ databases">
        <title>Pelagicoccus enzymogenes sp. nov. with an EPS production, isolated from marine sediment.</title>
        <authorList>
            <person name="Feng X."/>
        </authorList>
    </citation>
    <scope>NUCLEOTIDE SEQUENCE</scope>
    <source>
        <strain evidence="15">NFK12</strain>
    </source>
</reference>
<dbReference type="Pfam" id="PF02518">
    <property type="entry name" value="HATPase_c"/>
    <property type="match status" value="1"/>
</dbReference>
<dbReference type="SMART" id="SM00388">
    <property type="entry name" value="HisKA"/>
    <property type="match status" value="1"/>
</dbReference>
<feature type="domain" description="Histidine kinase" evidence="14">
    <location>
        <begin position="366"/>
        <end position="581"/>
    </location>
</feature>
<organism evidence="15 16">
    <name type="scientific">Pelagicoccus enzymogenes</name>
    <dbReference type="NCBI Taxonomy" id="2773457"/>
    <lineage>
        <taxon>Bacteria</taxon>
        <taxon>Pseudomonadati</taxon>
        <taxon>Verrucomicrobiota</taxon>
        <taxon>Opitutia</taxon>
        <taxon>Puniceicoccales</taxon>
        <taxon>Pelagicoccaceae</taxon>
        <taxon>Pelagicoccus</taxon>
    </lineage>
</organism>
<dbReference type="CDD" id="cd00075">
    <property type="entry name" value="HATPase"/>
    <property type="match status" value="1"/>
</dbReference>
<evidence type="ECO:0000256" key="1">
    <source>
        <dbReference type="ARBA" id="ARBA00000085"/>
    </source>
</evidence>
<dbReference type="EC" id="2.7.13.3" evidence="3"/>
<keyword evidence="5" id="KW-0597">Phosphoprotein</keyword>
<feature type="transmembrane region" description="Helical" evidence="13">
    <location>
        <begin position="289"/>
        <end position="311"/>
    </location>
</feature>
<dbReference type="SUPFAM" id="SSF55874">
    <property type="entry name" value="ATPase domain of HSP90 chaperone/DNA topoisomerase II/histidine kinase"/>
    <property type="match status" value="1"/>
</dbReference>
<keyword evidence="10" id="KW-0902">Two-component regulatory system</keyword>
<evidence type="ECO:0000256" key="5">
    <source>
        <dbReference type="ARBA" id="ARBA00022553"/>
    </source>
</evidence>
<protein>
    <recommendedName>
        <fullName evidence="3">histidine kinase</fullName>
        <ecNumber evidence="3">2.7.13.3</ecNumber>
    </recommendedName>
</protein>
<dbReference type="CDD" id="cd18773">
    <property type="entry name" value="PDC1_HK_sensor"/>
    <property type="match status" value="1"/>
</dbReference>
<evidence type="ECO:0000256" key="10">
    <source>
        <dbReference type="ARBA" id="ARBA00023012"/>
    </source>
</evidence>
<evidence type="ECO:0000256" key="8">
    <source>
        <dbReference type="ARBA" id="ARBA00022777"/>
    </source>
</evidence>
<dbReference type="PANTHER" id="PTHR43711">
    <property type="entry name" value="TWO-COMPONENT HISTIDINE KINASE"/>
    <property type="match status" value="1"/>
</dbReference>
<evidence type="ECO:0000256" key="6">
    <source>
        <dbReference type="ARBA" id="ARBA00022679"/>
    </source>
</evidence>
<dbReference type="CDD" id="cd00082">
    <property type="entry name" value="HisKA"/>
    <property type="match status" value="1"/>
</dbReference>
<dbReference type="InterPro" id="IPR004358">
    <property type="entry name" value="Sig_transdc_His_kin-like_C"/>
</dbReference>
<dbReference type="SUPFAM" id="SSF47384">
    <property type="entry name" value="Homodimeric domain of signal transducing histidine kinase"/>
    <property type="match status" value="1"/>
</dbReference>
<dbReference type="Gene3D" id="3.30.565.10">
    <property type="entry name" value="Histidine kinase-like ATPase, C-terminal domain"/>
    <property type="match status" value="1"/>
</dbReference>
<dbReference type="PANTHER" id="PTHR43711:SF26">
    <property type="entry name" value="SENSOR HISTIDINE KINASE RCSC"/>
    <property type="match status" value="1"/>
</dbReference>
<dbReference type="FunFam" id="3.30.565.10:FF:000006">
    <property type="entry name" value="Sensor histidine kinase WalK"/>
    <property type="match status" value="1"/>
</dbReference>
<evidence type="ECO:0000256" key="11">
    <source>
        <dbReference type="ARBA" id="ARBA00023136"/>
    </source>
</evidence>
<evidence type="ECO:0000256" key="9">
    <source>
        <dbReference type="ARBA" id="ARBA00022989"/>
    </source>
</evidence>
<dbReference type="Pfam" id="PF00512">
    <property type="entry name" value="HisKA"/>
    <property type="match status" value="1"/>
</dbReference>
<sequence>MIPFSTQYRWAWLVSLLLLVGFLTNSISSYFVSKRNVRQTIVETSLPLTSDNVYSEIQRDLLRPVFISSLMANDTFLKDWTLKGEADQGEITKYLHELKIQYNTVSSFFVSEKTRTYYHPQGILKRIDENDPRDEWYFRVRDMPEDYEINVDPDLANQDEMTIFINYRVKDYQGNFIGATGVGLTVNRVNHLISRYEAKYDRQIYFVDTQGKIVLRPSNSPLLNEPKLQGIQGLETKADALLAGETANLSYKRDGRTRLLNCRFVPELSWFLIVEQTEDAQLQPFRKELFINILIALVTTAVVAWIFIVSIKRHHDRLERRNQELCKTNQEIERQKTRIEQSAASLEKANNELSKLNKEKDEFIGIVAHDLRNPLNGIMGLCEVIDFDEDDPVEFINDISDSSKRMLSLVETLLDVSRIEGHDVKICSQTVSPSSLVEDSCSLFKEHAERKNIQLSIKGESAEDLSFRTDPEWFSICLNNLISNAIKYTPEYGKIQVSTQSETDYVRISISDTGPGISEEDQRKLFGKFARLSAKPTGGESSTGLGLYLVKSMCERLGVEIIVRSQLGKGTTFTLKIPKVA</sequence>
<keyword evidence="16" id="KW-1185">Reference proteome</keyword>
<keyword evidence="7 13" id="KW-0812">Transmembrane</keyword>
<keyword evidence="9 13" id="KW-1133">Transmembrane helix</keyword>
<dbReference type="InterPro" id="IPR036890">
    <property type="entry name" value="HATPase_C_sf"/>
</dbReference>
<evidence type="ECO:0000256" key="13">
    <source>
        <dbReference type="SAM" id="Phobius"/>
    </source>
</evidence>
<keyword evidence="12" id="KW-0175">Coiled coil</keyword>
<dbReference type="InterPro" id="IPR036097">
    <property type="entry name" value="HisK_dim/P_sf"/>
</dbReference>
<evidence type="ECO:0000256" key="12">
    <source>
        <dbReference type="SAM" id="Coils"/>
    </source>
</evidence>
<dbReference type="GO" id="GO:0000155">
    <property type="term" value="F:phosphorelay sensor kinase activity"/>
    <property type="evidence" value="ECO:0007669"/>
    <property type="project" value="InterPro"/>
</dbReference>
<keyword evidence="8 15" id="KW-0418">Kinase</keyword>
<dbReference type="GO" id="GO:0005886">
    <property type="term" value="C:plasma membrane"/>
    <property type="evidence" value="ECO:0007669"/>
    <property type="project" value="UniProtKB-SubCell"/>
</dbReference>
<evidence type="ECO:0000313" key="15">
    <source>
        <dbReference type="EMBL" id="MBD5780537.1"/>
    </source>
</evidence>
<dbReference type="Gene3D" id="3.30.450.20">
    <property type="entry name" value="PAS domain"/>
    <property type="match status" value="1"/>
</dbReference>
<dbReference type="EMBL" id="JACYFG010000036">
    <property type="protein sequence ID" value="MBD5780537.1"/>
    <property type="molecule type" value="Genomic_DNA"/>
</dbReference>
<evidence type="ECO:0000259" key="14">
    <source>
        <dbReference type="PROSITE" id="PS50109"/>
    </source>
</evidence>
<dbReference type="InterPro" id="IPR050736">
    <property type="entry name" value="Sensor_HK_Regulatory"/>
</dbReference>
<name>A0A927IFW4_9BACT</name>
<dbReference type="InterPro" id="IPR003594">
    <property type="entry name" value="HATPase_dom"/>
</dbReference>
<comment type="catalytic activity">
    <reaction evidence="1">
        <text>ATP + protein L-histidine = ADP + protein N-phospho-L-histidine.</text>
        <dbReference type="EC" id="2.7.13.3"/>
    </reaction>
</comment>
<accession>A0A927IFW4</accession>
<feature type="coiled-coil region" evidence="12">
    <location>
        <begin position="315"/>
        <end position="366"/>
    </location>
</feature>
<keyword evidence="6" id="KW-0808">Transferase</keyword>
<dbReference type="Pfam" id="PF02743">
    <property type="entry name" value="dCache_1"/>
    <property type="match status" value="1"/>
</dbReference>
<dbReference type="PROSITE" id="PS50109">
    <property type="entry name" value="HIS_KIN"/>
    <property type="match status" value="1"/>
</dbReference>
<dbReference type="AlphaFoldDB" id="A0A927IFW4"/>
<dbReference type="Gene3D" id="1.10.287.130">
    <property type="match status" value="1"/>
</dbReference>
<dbReference type="InterPro" id="IPR033479">
    <property type="entry name" value="dCache_1"/>
</dbReference>
<keyword evidence="11 13" id="KW-0472">Membrane</keyword>
<dbReference type="PRINTS" id="PR00344">
    <property type="entry name" value="BCTRLSENSOR"/>
</dbReference>
<evidence type="ECO:0000256" key="2">
    <source>
        <dbReference type="ARBA" id="ARBA00004651"/>
    </source>
</evidence>
<evidence type="ECO:0000256" key="4">
    <source>
        <dbReference type="ARBA" id="ARBA00022475"/>
    </source>
</evidence>
<dbReference type="InterPro" id="IPR003661">
    <property type="entry name" value="HisK_dim/P_dom"/>
</dbReference>
<evidence type="ECO:0000256" key="7">
    <source>
        <dbReference type="ARBA" id="ARBA00022692"/>
    </source>
</evidence>
<dbReference type="CDD" id="cd18774">
    <property type="entry name" value="PDC2_HK_sensor"/>
    <property type="match status" value="1"/>
</dbReference>
<dbReference type="InterPro" id="IPR005467">
    <property type="entry name" value="His_kinase_dom"/>
</dbReference>
<dbReference type="RefSeq" id="WP_191617634.1">
    <property type="nucleotide sequence ID" value="NZ_JACYFG010000036.1"/>
</dbReference>
<dbReference type="Proteomes" id="UP000622317">
    <property type="component" value="Unassembled WGS sequence"/>
</dbReference>
<keyword evidence="4" id="KW-1003">Cell membrane</keyword>
<proteinExistence type="predicted"/>
<evidence type="ECO:0000313" key="16">
    <source>
        <dbReference type="Proteomes" id="UP000622317"/>
    </source>
</evidence>
<dbReference type="SMART" id="SM00387">
    <property type="entry name" value="HATPase_c"/>
    <property type="match status" value="1"/>
</dbReference>
<gene>
    <name evidence="15" type="ORF">IEN85_13635</name>
</gene>
<comment type="subcellular location">
    <subcellularLocation>
        <location evidence="2">Cell membrane</location>
        <topology evidence="2">Multi-pass membrane protein</topology>
    </subcellularLocation>
</comment>
<comment type="caution">
    <text evidence="15">The sequence shown here is derived from an EMBL/GenBank/DDBJ whole genome shotgun (WGS) entry which is preliminary data.</text>
</comment>